<evidence type="ECO:0000313" key="2">
    <source>
        <dbReference type="Proteomes" id="UP000799755"/>
    </source>
</evidence>
<keyword evidence="2" id="KW-1185">Reference proteome</keyword>
<sequence length="284" mass="30219">MTQFLARRISMLLLLGLPSGQGEPIDFALAAPFSPNHQLLQRDTNWTTQAFQKYCDNINYNDFSDCCTKRSGAGWMSCNEAGAYSLSGSAVLCYNLDAGHDCCKDNSVCDNKLGCCGDTCCQNDNSITVCEDGCISKEGRGCLLGTCGHGVQKGSTTLDSFSSEYTVPAASTHTSRGPSTADATATHASNTSPTSSAENKPSGGLSNGGIVGIAVSVGGTVITVLFGIGFKIWKYKQQKKLVEQNAAQEKIDRRNSMPYSPVSQPTWPHQPNQQIIPGGGTYTR</sequence>
<gene>
    <name evidence="1" type="ORF">BDR25DRAFT_309405</name>
</gene>
<dbReference type="Proteomes" id="UP000799755">
    <property type="component" value="Unassembled WGS sequence"/>
</dbReference>
<organism evidence="1 2">
    <name type="scientific">Lindgomyces ingoldianus</name>
    <dbReference type="NCBI Taxonomy" id="673940"/>
    <lineage>
        <taxon>Eukaryota</taxon>
        <taxon>Fungi</taxon>
        <taxon>Dikarya</taxon>
        <taxon>Ascomycota</taxon>
        <taxon>Pezizomycotina</taxon>
        <taxon>Dothideomycetes</taxon>
        <taxon>Pleosporomycetidae</taxon>
        <taxon>Pleosporales</taxon>
        <taxon>Lindgomycetaceae</taxon>
        <taxon>Lindgomyces</taxon>
    </lineage>
</organism>
<comment type="caution">
    <text evidence="1">The sequence shown here is derived from an EMBL/GenBank/DDBJ whole genome shotgun (WGS) entry which is preliminary data.</text>
</comment>
<accession>A0ACB6RDI4</accession>
<protein>
    <submittedName>
        <fullName evidence="1">Uncharacterized protein</fullName>
    </submittedName>
</protein>
<proteinExistence type="predicted"/>
<evidence type="ECO:0000313" key="1">
    <source>
        <dbReference type="EMBL" id="KAF2477105.1"/>
    </source>
</evidence>
<name>A0ACB6RDI4_9PLEO</name>
<dbReference type="EMBL" id="MU003493">
    <property type="protein sequence ID" value="KAF2477105.1"/>
    <property type="molecule type" value="Genomic_DNA"/>
</dbReference>
<reference evidence="1" key="1">
    <citation type="journal article" date="2020" name="Stud. Mycol.">
        <title>101 Dothideomycetes genomes: a test case for predicting lifestyles and emergence of pathogens.</title>
        <authorList>
            <person name="Haridas S."/>
            <person name="Albert R."/>
            <person name="Binder M."/>
            <person name="Bloem J."/>
            <person name="Labutti K."/>
            <person name="Salamov A."/>
            <person name="Andreopoulos B."/>
            <person name="Baker S."/>
            <person name="Barry K."/>
            <person name="Bills G."/>
            <person name="Bluhm B."/>
            <person name="Cannon C."/>
            <person name="Castanera R."/>
            <person name="Culley D."/>
            <person name="Daum C."/>
            <person name="Ezra D."/>
            <person name="Gonzalez J."/>
            <person name="Henrissat B."/>
            <person name="Kuo A."/>
            <person name="Liang C."/>
            <person name="Lipzen A."/>
            <person name="Lutzoni F."/>
            <person name="Magnuson J."/>
            <person name="Mondo S."/>
            <person name="Nolan M."/>
            <person name="Ohm R."/>
            <person name="Pangilinan J."/>
            <person name="Park H.-J."/>
            <person name="Ramirez L."/>
            <person name="Alfaro M."/>
            <person name="Sun H."/>
            <person name="Tritt A."/>
            <person name="Yoshinaga Y."/>
            <person name="Zwiers L.-H."/>
            <person name="Turgeon B."/>
            <person name="Goodwin S."/>
            <person name="Spatafora J."/>
            <person name="Crous P."/>
            <person name="Grigoriev I."/>
        </authorList>
    </citation>
    <scope>NUCLEOTIDE SEQUENCE</scope>
    <source>
        <strain evidence="1">ATCC 200398</strain>
    </source>
</reference>